<keyword evidence="3" id="KW-0560">Oxidoreductase</keyword>
<dbReference type="RefSeq" id="WP_054732797.1">
    <property type="nucleotide sequence ID" value="NZ_AYZM01000158.1"/>
</dbReference>
<dbReference type="Proteomes" id="UP000051442">
    <property type="component" value="Unassembled WGS sequence"/>
</dbReference>
<evidence type="ECO:0000256" key="4">
    <source>
        <dbReference type="PIRSR" id="PIRSR000105-1"/>
    </source>
</evidence>
<dbReference type="InterPro" id="IPR006176">
    <property type="entry name" value="3-OHacyl-CoA_DH_NAD-bd"/>
</dbReference>
<dbReference type="GO" id="GO:0006631">
    <property type="term" value="P:fatty acid metabolic process"/>
    <property type="evidence" value="ECO:0007669"/>
    <property type="project" value="InterPro"/>
</dbReference>
<evidence type="ECO:0000256" key="2">
    <source>
        <dbReference type="ARBA" id="ARBA00009463"/>
    </source>
</evidence>
<evidence type="ECO:0000313" key="7">
    <source>
        <dbReference type="EMBL" id="KRN18223.1"/>
    </source>
</evidence>
<dbReference type="SUPFAM" id="SSF51735">
    <property type="entry name" value="NAD(P)-binding Rossmann-fold domains"/>
    <property type="match status" value="1"/>
</dbReference>
<protein>
    <submittedName>
        <fullName evidence="7">3-hydroxybutyryl-CoA dehydrogenase</fullName>
    </submittedName>
</protein>
<evidence type="ECO:0000313" key="8">
    <source>
        <dbReference type="Proteomes" id="UP000051442"/>
    </source>
</evidence>
<sequence>MKANKVVVLGGGVLGSQIAYQSAFSGIDTVIYDINDAAIDAAQQKLDQFPDQYAHDLGATAEQLAETKARLSLTLDLESAITGADVIVEAVSERISIKESLYKSLKPYIGEETLLLTNTSTLLPSQLIGFAPNPNRFLAMHFANQIWVHNVAEIMWAPATPQTTIDDATDFAKQIKMLPILIQKETSGYVMNSIFLPMINAALFLWADDVADPQSIDKNWMVSMGVDRGPFGFLDIMGLNTAINIEKGFLANTNDERYQRIIDKLQILVDANQLGVATGQGFYHYPEPEYQAAAFTQV</sequence>
<dbReference type="PANTHER" id="PTHR48075">
    <property type="entry name" value="3-HYDROXYACYL-COA DEHYDROGENASE FAMILY PROTEIN"/>
    <property type="match status" value="1"/>
</dbReference>
<proteinExistence type="inferred from homology"/>
<dbReference type="InterPro" id="IPR008927">
    <property type="entry name" value="6-PGluconate_DH-like_C_sf"/>
</dbReference>
<feature type="site" description="Important for catalytic activity" evidence="4">
    <location>
        <position position="141"/>
    </location>
</feature>
<dbReference type="InterPro" id="IPR036291">
    <property type="entry name" value="NAD(P)-bd_dom_sf"/>
</dbReference>
<reference evidence="7 8" key="1">
    <citation type="journal article" date="2015" name="Genome Announc.">
        <title>Expanding the biotechnology potential of lactobacilli through comparative genomics of 213 strains and associated genera.</title>
        <authorList>
            <person name="Sun Z."/>
            <person name="Harris H.M."/>
            <person name="McCann A."/>
            <person name="Guo C."/>
            <person name="Argimon S."/>
            <person name="Zhang W."/>
            <person name="Yang X."/>
            <person name="Jeffery I.B."/>
            <person name="Cooney J.C."/>
            <person name="Kagawa T.F."/>
            <person name="Liu W."/>
            <person name="Song Y."/>
            <person name="Salvetti E."/>
            <person name="Wrobel A."/>
            <person name="Rasinkangas P."/>
            <person name="Parkhill J."/>
            <person name="Rea M.C."/>
            <person name="O'Sullivan O."/>
            <person name="Ritari J."/>
            <person name="Douillard F.P."/>
            <person name="Paul Ross R."/>
            <person name="Yang R."/>
            <person name="Briner A.E."/>
            <person name="Felis G.E."/>
            <person name="de Vos W.M."/>
            <person name="Barrangou R."/>
            <person name="Klaenhammer T.R."/>
            <person name="Caufield P.W."/>
            <person name="Cui Y."/>
            <person name="Zhang H."/>
            <person name="O'Toole P.W."/>
        </authorList>
    </citation>
    <scope>NUCLEOTIDE SEQUENCE [LARGE SCALE GENOMIC DNA]</scope>
    <source>
        <strain evidence="7 8">DSM 23365</strain>
    </source>
</reference>
<comment type="caution">
    <text evidence="7">The sequence shown here is derived from an EMBL/GenBank/DDBJ whole genome shotgun (WGS) entry which is preliminary data.</text>
</comment>
<dbReference type="InterPro" id="IPR006108">
    <property type="entry name" value="3HC_DH_C"/>
</dbReference>
<dbReference type="NCBIfam" id="NF006143">
    <property type="entry name" value="PRK08293.1"/>
    <property type="match status" value="1"/>
</dbReference>
<accession>A0A0R2EPB8</accession>
<dbReference type="EMBL" id="AYZM01000158">
    <property type="protein sequence ID" value="KRN18223.1"/>
    <property type="molecule type" value="Genomic_DNA"/>
</dbReference>
<dbReference type="PANTHER" id="PTHR48075:SF5">
    <property type="entry name" value="3-HYDROXYBUTYRYL-COA DEHYDROGENASE"/>
    <property type="match status" value="1"/>
</dbReference>
<gene>
    <name evidence="7" type="ORF">FD14_GL002087</name>
</gene>
<feature type="domain" description="3-hydroxyacyl-CoA dehydrogenase NAD binding" evidence="6">
    <location>
        <begin position="5"/>
        <end position="184"/>
    </location>
</feature>
<dbReference type="InterPro" id="IPR022694">
    <property type="entry name" value="3-OHacyl-CoA_DH"/>
</dbReference>
<feature type="domain" description="3-hydroxyacyl-CoA dehydrogenase C-terminal" evidence="5">
    <location>
        <begin position="188"/>
        <end position="285"/>
    </location>
</feature>
<dbReference type="AlphaFoldDB" id="A0A0R2EPB8"/>
<dbReference type="PATRIC" id="fig|1423804.4.peg.2268"/>
<dbReference type="Gene3D" id="1.10.1040.10">
    <property type="entry name" value="N-(1-d-carboxylethyl)-l-norvaline Dehydrogenase, domain 2"/>
    <property type="match status" value="1"/>
</dbReference>
<comment type="pathway">
    <text evidence="1">Lipid metabolism; butanoate metabolism.</text>
</comment>
<dbReference type="Pfam" id="PF02737">
    <property type="entry name" value="3HCDH_N"/>
    <property type="match status" value="1"/>
</dbReference>
<organism evidence="7 8">
    <name type="scientific">Secundilactobacillus similis DSM 23365 = JCM 2765</name>
    <dbReference type="NCBI Taxonomy" id="1423804"/>
    <lineage>
        <taxon>Bacteria</taxon>
        <taxon>Bacillati</taxon>
        <taxon>Bacillota</taxon>
        <taxon>Bacilli</taxon>
        <taxon>Lactobacillales</taxon>
        <taxon>Lactobacillaceae</taxon>
        <taxon>Secundilactobacillus</taxon>
    </lineage>
</organism>
<evidence type="ECO:0000256" key="1">
    <source>
        <dbReference type="ARBA" id="ARBA00005086"/>
    </source>
</evidence>
<name>A0A0R2EPB8_9LACO</name>
<keyword evidence="8" id="KW-1185">Reference proteome</keyword>
<comment type="similarity">
    <text evidence="2">Belongs to the 3-hydroxyacyl-CoA dehydrogenase family.</text>
</comment>
<dbReference type="InterPro" id="IPR013328">
    <property type="entry name" value="6PGD_dom2"/>
</dbReference>
<evidence type="ECO:0000256" key="3">
    <source>
        <dbReference type="ARBA" id="ARBA00023002"/>
    </source>
</evidence>
<dbReference type="Pfam" id="PF00725">
    <property type="entry name" value="3HCDH"/>
    <property type="match status" value="1"/>
</dbReference>
<dbReference type="SUPFAM" id="SSF48179">
    <property type="entry name" value="6-phosphogluconate dehydrogenase C-terminal domain-like"/>
    <property type="match status" value="1"/>
</dbReference>
<dbReference type="OrthoDB" id="9815331at2"/>
<evidence type="ECO:0000259" key="6">
    <source>
        <dbReference type="Pfam" id="PF02737"/>
    </source>
</evidence>
<dbReference type="PIRSF" id="PIRSF000105">
    <property type="entry name" value="HCDH"/>
    <property type="match status" value="1"/>
</dbReference>
<dbReference type="STRING" id="1423804.FD14_GL002087"/>
<dbReference type="GO" id="GO:0016616">
    <property type="term" value="F:oxidoreductase activity, acting on the CH-OH group of donors, NAD or NADP as acceptor"/>
    <property type="evidence" value="ECO:0007669"/>
    <property type="project" value="InterPro"/>
</dbReference>
<dbReference type="GO" id="GO:0070403">
    <property type="term" value="F:NAD+ binding"/>
    <property type="evidence" value="ECO:0007669"/>
    <property type="project" value="InterPro"/>
</dbReference>
<evidence type="ECO:0000259" key="5">
    <source>
        <dbReference type="Pfam" id="PF00725"/>
    </source>
</evidence>
<dbReference type="Gene3D" id="3.40.50.720">
    <property type="entry name" value="NAD(P)-binding Rossmann-like Domain"/>
    <property type="match status" value="1"/>
</dbReference>